<evidence type="ECO:0000313" key="1">
    <source>
        <dbReference type="EMBL" id="SIS20559.1"/>
    </source>
</evidence>
<name>A0A1N7H6S9_9EURY</name>
<sequence length="192" mass="21280">MKSESNFYTTAWVSGSEEFNGTERDIITVRCDWYPDFSKDVDAPAPIDATSVYWESNVFGMVTGSLSYGGRLDFGGSVDNQYEYGITDIVSPNLDDGTEGVTISYDDTVTRSAPPGNNPAVLYADEGRGFVKLKLRRQIDSYGNLRMEYGHNWSVGGRSWNPSNVSLNIGSYVSYNLPSLADNWTMADKQDI</sequence>
<dbReference type="EMBL" id="FTNR01000028">
    <property type="protein sequence ID" value="SIS20559.1"/>
    <property type="molecule type" value="Genomic_DNA"/>
</dbReference>
<accession>A0A1N7H6S9</accession>
<proteinExistence type="predicted"/>
<gene>
    <name evidence="1" type="ORF">SAMN05421752_1282</name>
</gene>
<dbReference type="RefSeq" id="WP_143823964.1">
    <property type="nucleotide sequence ID" value="NZ_FTNR01000028.1"/>
</dbReference>
<dbReference type="Proteomes" id="UP000185936">
    <property type="component" value="Unassembled WGS sequence"/>
</dbReference>
<evidence type="ECO:0000313" key="2">
    <source>
        <dbReference type="Proteomes" id="UP000185936"/>
    </source>
</evidence>
<dbReference type="AlphaFoldDB" id="A0A1N7H6S9"/>
<reference evidence="2" key="1">
    <citation type="submission" date="2017-01" db="EMBL/GenBank/DDBJ databases">
        <authorList>
            <person name="Varghese N."/>
            <person name="Submissions S."/>
        </authorList>
    </citation>
    <scope>NUCLEOTIDE SEQUENCE [LARGE SCALE GENOMIC DNA]</scope>
    <source>
        <strain evidence="2">type strain: HArc-</strain>
    </source>
</reference>
<protein>
    <submittedName>
        <fullName evidence="1">Uncharacterized protein</fullName>
    </submittedName>
</protein>
<organism evidence="1 2">
    <name type="scientific">Natronorubrum thiooxidans</name>
    <dbReference type="NCBI Taxonomy" id="308853"/>
    <lineage>
        <taxon>Archaea</taxon>
        <taxon>Methanobacteriati</taxon>
        <taxon>Methanobacteriota</taxon>
        <taxon>Stenosarchaea group</taxon>
        <taxon>Halobacteria</taxon>
        <taxon>Halobacteriales</taxon>
        <taxon>Natrialbaceae</taxon>
        <taxon>Natronorubrum</taxon>
    </lineage>
</organism>
<keyword evidence="2" id="KW-1185">Reference proteome</keyword>